<feature type="compositionally biased region" description="Acidic residues" evidence="1">
    <location>
        <begin position="168"/>
        <end position="179"/>
    </location>
</feature>
<reference evidence="4" key="1">
    <citation type="journal article" date="2012" name="Science">
        <title>The Paleozoic origin of enzymatic lignin decomposition reconstructed from 31 fungal genomes.</title>
        <authorList>
            <person name="Floudas D."/>
            <person name="Binder M."/>
            <person name="Riley R."/>
            <person name="Barry K."/>
            <person name="Blanchette R.A."/>
            <person name="Henrissat B."/>
            <person name="Martinez A.T."/>
            <person name="Otillar R."/>
            <person name="Spatafora J.W."/>
            <person name="Yadav J.S."/>
            <person name="Aerts A."/>
            <person name="Benoit I."/>
            <person name="Boyd A."/>
            <person name="Carlson A."/>
            <person name="Copeland A."/>
            <person name="Coutinho P.M."/>
            <person name="de Vries R.P."/>
            <person name="Ferreira P."/>
            <person name="Findley K."/>
            <person name="Foster B."/>
            <person name="Gaskell J."/>
            <person name="Glotzer D."/>
            <person name="Gorecki P."/>
            <person name="Heitman J."/>
            <person name="Hesse C."/>
            <person name="Hori C."/>
            <person name="Igarashi K."/>
            <person name="Jurgens J.A."/>
            <person name="Kallen N."/>
            <person name="Kersten P."/>
            <person name="Kohler A."/>
            <person name="Kuees U."/>
            <person name="Kumar T.K.A."/>
            <person name="Kuo A."/>
            <person name="LaButti K."/>
            <person name="Larrondo L.F."/>
            <person name="Lindquist E."/>
            <person name="Ling A."/>
            <person name="Lombard V."/>
            <person name="Lucas S."/>
            <person name="Lundell T."/>
            <person name="Martin R."/>
            <person name="McLaughlin D.J."/>
            <person name="Morgenstern I."/>
            <person name="Morin E."/>
            <person name="Murat C."/>
            <person name="Nagy L.G."/>
            <person name="Nolan M."/>
            <person name="Ohm R.A."/>
            <person name="Patyshakuliyeva A."/>
            <person name="Rokas A."/>
            <person name="Ruiz-Duenas F.J."/>
            <person name="Sabat G."/>
            <person name="Salamov A."/>
            <person name="Samejima M."/>
            <person name="Schmutz J."/>
            <person name="Slot J.C."/>
            <person name="St John F."/>
            <person name="Stenlid J."/>
            <person name="Sun H."/>
            <person name="Sun S."/>
            <person name="Syed K."/>
            <person name="Tsang A."/>
            <person name="Wiebenga A."/>
            <person name="Young D."/>
            <person name="Pisabarro A."/>
            <person name="Eastwood D.C."/>
            <person name="Martin F."/>
            <person name="Cullen D."/>
            <person name="Grigoriev I.V."/>
            <person name="Hibbett D.S."/>
        </authorList>
    </citation>
    <scope>NUCLEOTIDE SEQUENCE [LARGE SCALE GENOMIC DNA]</scope>
    <source>
        <strain evidence="4">RWD-64-598 SS2</strain>
    </source>
</reference>
<keyword evidence="2" id="KW-0732">Signal</keyword>
<sequence length="216" mass="23653">MTPTTKINISAFKGVAITWLRCLISAATLRIGVPCNVKDLSGFNSVDLQLEGAGWHSMSLPQFKKILACIASKAMQANEIEKDGGLMKFACIPAGWPSNLKDWAKAPTRIKASKGNSTQDQAGDTGEVGNADAGNTKSICGQSRQGNMDSNDASGCSIVATGQLERQEEQEEQEVEAELEIPQWPDQEHQEMHGEQRSRKWQRRQLDNQLVLLLCP</sequence>
<keyword evidence="4" id="KW-1185">Reference proteome</keyword>
<dbReference type="Proteomes" id="UP000053558">
    <property type="component" value="Unassembled WGS sequence"/>
</dbReference>
<feature type="compositionally biased region" description="Basic and acidic residues" evidence="1">
    <location>
        <begin position="186"/>
        <end position="198"/>
    </location>
</feature>
<organism evidence="3 4">
    <name type="scientific">Coniophora puteana (strain RWD-64-598)</name>
    <name type="common">Brown rot fungus</name>
    <dbReference type="NCBI Taxonomy" id="741705"/>
    <lineage>
        <taxon>Eukaryota</taxon>
        <taxon>Fungi</taxon>
        <taxon>Dikarya</taxon>
        <taxon>Basidiomycota</taxon>
        <taxon>Agaricomycotina</taxon>
        <taxon>Agaricomycetes</taxon>
        <taxon>Agaricomycetidae</taxon>
        <taxon>Boletales</taxon>
        <taxon>Coniophorineae</taxon>
        <taxon>Coniophoraceae</taxon>
        <taxon>Coniophora</taxon>
    </lineage>
</organism>
<proteinExistence type="predicted"/>
<dbReference type="GeneID" id="19208883"/>
<protein>
    <submittedName>
        <fullName evidence="3">Uncharacterized protein</fullName>
    </submittedName>
</protein>
<feature type="compositionally biased region" description="Polar residues" evidence="1">
    <location>
        <begin position="133"/>
        <end position="154"/>
    </location>
</feature>
<evidence type="ECO:0000256" key="2">
    <source>
        <dbReference type="SAM" id="SignalP"/>
    </source>
</evidence>
<dbReference type="AlphaFoldDB" id="A0A5M3MYA5"/>
<evidence type="ECO:0000313" key="4">
    <source>
        <dbReference type="Proteomes" id="UP000053558"/>
    </source>
</evidence>
<dbReference type="RefSeq" id="XP_007765419.1">
    <property type="nucleotide sequence ID" value="XM_007767229.1"/>
</dbReference>
<feature type="chain" id="PRO_5024315739" evidence="2">
    <location>
        <begin position="27"/>
        <end position="216"/>
    </location>
</feature>
<evidence type="ECO:0000256" key="1">
    <source>
        <dbReference type="SAM" id="MobiDB-lite"/>
    </source>
</evidence>
<dbReference type="EMBL" id="JH711575">
    <property type="protein sequence ID" value="EIW84153.1"/>
    <property type="molecule type" value="Genomic_DNA"/>
</dbReference>
<feature type="signal peptide" evidence="2">
    <location>
        <begin position="1"/>
        <end position="26"/>
    </location>
</feature>
<comment type="caution">
    <text evidence="3">The sequence shown here is derived from an EMBL/GenBank/DDBJ whole genome shotgun (WGS) entry which is preliminary data.</text>
</comment>
<dbReference type="KEGG" id="cput:CONPUDRAFT_70996"/>
<evidence type="ECO:0000313" key="3">
    <source>
        <dbReference type="EMBL" id="EIW84153.1"/>
    </source>
</evidence>
<gene>
    <name evidence="3" type="ORF">CONPUDRAFT_70996</name>
</gene>
<feature type="region of interest" description="Disordered" evidence="1">
    <location>
        <begin position="111"/>
        <end position="202"/>
    </location>
</feature>
<name>A0A5M3MYA5_CONPW</name>
<accession>A0A5M3MYA5</accession>